<accession>A0ABN3QJ80</accession>
<evidence type="ECO:0000313" key="1">
    <source>
        <dbReference type="EMBL" id="GAA2627836.1"/>
    </source>
</evidence>
<name>A0ABN3QJ80_9ACTN</name>
<keyword evidence="2" id="KW-1185">Reference proteome</keyword>
<evidence type="ECO:0008006" key="3">
    <source>
        <dbReference type="Google" id="ProtNLM"/>
    </source>
</evidence>
<gene>
    <name evidence="1" type="ORF">GCM10010411_76310</name>
</gene>
<comment type="caution">
    <text evidence="1">The sequence shown here is derived from an EMBL/GenBank/DDBJ whole genome shotgun (WGS) entry which is preliminary data.</text>
</comment>
<sequence>MVRWNMASATDVTYRGWPTWKLPSEGRNYFGEPGDWYQVPDLRMHFGLLAGERYRVEFWFQEGDSSLGPVAKLWHREDQEEGPGRLVFERDYRDRDYPYGALAFEELGQAYQAAAAEVKVINLHKHRCHSLECAHTANVLTGDGFCSYYLCAVHARRNPIRWRGSLEGFTFIPIAFTTGNRADAERSS</sequence>
<organism evidence="1 2">
    <name type="scientific">Actinomadura fulvescens</name>
    <dbReference type="NCBI Taxonomy" id="46160"/>
    <lineage>
        <taxon>Bacteria</taxon>
        <taxon>Bacillati</taxon>
        <taxon>Actinomycetota</taxon>
        <taxon>Actinomycetes</taxon>
        <taxon>Streptosporangiales</taxon>
        <taxon>Thermomonosporaceae</taxon>
        <taxon>Actinomadura</taxon>
    </lineage>
</organism>
<dbReference type="Proteomes" id="UP001501509">
    <property type="component" value="Unassembled WGS sequence"/>
</dbReference>
<reference evidence="1 2" key="1">
    <citation type="journal article" date="2019" name="Int. J. Syst. Evol. Microbiol.">
        <title>The Global Catalogue of Microorganisms (GCM) 10K type strain sequencing project: providing services to taxonomists for standard genome sequencing and annotation.</title>
        <authorList>
            <consortium name="The Broad Institute Genomics Platform"/>
            <consortium name="The Broad Institute Genome Sequencing Center for Infectious Disease"/>
            <person name="Wu L."/>
            <person name="Ma J."/>
        </authorList>
    </citation>
    <scope>NUCLEOTIDE SEQUENCE [LARGE SCALE GENOMIC DNA]</scope>
    <source>
        <strain evidence="1 2">JCM 6833</strain>
    </source>
</reference>
<proteinExistence type="predicted"/>
<protein>
    <recommendedName>
        <fullName evidence="3">DUF4178 domain-containing protein</fullName>
    </recommendedName>
</protein>
<evidence type="ECO:0000313" key="2">
    <source>
        <dbReference type="Proteomes" id="UP001501509"/>
    </source>
</evidence>
<dbReference type="EMBL" id="BAAATD010000013">
    <property type="protein sequence ID" value="GAA2627836.1"/>
    <property type="molecule type" value="Genomic_DNA"/>
</dbReference>